<proteinExistence type="predicted"/>
<name>A0ABD1FFB0_HYPHA</name>
<feature type="chain" id="PRO_5044870376" description="Secreted protein" evidence="1">
    <location>
        <begin position="16"/>
        <end position="102"/>
    </location>
</feature>
<feature type="signal peptide" evidence="1">
    <location>
        <begin position="1"/>
        <end position="15"/>
    </location>
</feature>
<evidence type="ECO:0000313" key="3">
    <source>
        <dbReference type="Proteomes" id="UP001566132"/>
    </source>
</evidence>
<organism evidence="2 3">
    <name type="scientific">Hypothenemus hampei</name>
    <name type="common">Coffee berry borer</name>
    <dbReference type="NCBI Taxonomy" id="57062"/>
    <lineage>
        <taxon>Eukaryota</taxon>
        <taxon>Metazoa</taxon>
        <taxon>Ecdysozoa</taxon>
        <taxon>Arthropoda</taxon>
        <taxon>Hexapoda</taxon>
        <taxon>Insecta</taxon>
        <taxon>Pterygota</taxon>
        <taxon>Neoptera</taxon>
        <taxon>Endopterygota</taxon>
        <taxon>Coleoptera</taxon>
        <taxon>Polyphaga</taxon>
        <taxon>Cucujiformia</taxon>
        <taxon>Curculionidae</taxon>
        <taxon>Scolytinae</taxon>
        <taxon>Hypothenemus</taxon>
    </lineage>
</organism>
<reference evidence="2 3" key="1">
    <citation type="submission" date="2024-05" db="EMBL/GenBank/DDBJ databases">
        <title>Genetic variation in Jamaican populations of the coffee berry borer (Hypothenemus hampei).</title>
        <authorList>
            <person name="Errbii M."/>
            <person name="Myrie A."/>
        </authorList>
    </citation>
    <scope>NUCLEOTIDE SEQUENCE [LARGE SCALE GENOMIC DNA]</scope>
    <source>
        <strain evidence="2">JA-Hopewell-2020-01-JO</strain>
        <tissue evidence="2">Whole body</tissue>
    </source>
</reference>
<comment type="caution">
    <text evidence="2">The sequence shown here is derived from an EMBL/GenBank/DDBJ whole genome shotgun (WGS) entry which is preliminary data.</text>
</comment>
<evidence type="ECO:0000313" key="2">
    <source>
        <dbReference type="EMBL" id="KAL1517965.1"/>
    </source>
</evidence>
<gene>
    <name evidence="2" type="ORF">ABEB36_001659</name>
</gene>
<sequence>MIGASLFATLSCGSAFWFSADQPKPTNPRLLYSPDYYRQYVPPPLPYSFPLQVPLPSPLSPAAVQNVQLVPCLCPVSQEYAYENSPEYGARKVQPVAQQRRK</sequence>
<dbReference type="EMBL" id="JBDJPC010000001">
    <property type="protein sequence ID" value="KAL1517965.1"/>
    <property type="molecule type" value="Genomic_DNA"/>
</dbReference>
<evidence type="ECO:0000256" key="1">
    <source>
        <dbReference type="SAM" id="SignalP"/>
    </source>
</evidence>
<evidence type="ECO:0008006" key="4">
    <source>
        <dbReference type="Google" id="ProtNLM"/>
    </source>
</evidence>
<dbReference type="AlphaFoldDB" id="A0ABD1FFB0"/>
<keyword evidence="3" id="KW-1185">Reference proteome</keyword>
<dbReference type="Proteomes" id="UP001566132">
    <property type="component" value="Unassembled WGS sequence"/>
</dbReference>
<protein>
    <recommendedName>
        <fullName evidence="4">Secreted protein</fullName>
    </recommendedName>
</protein>
<keyword evidence="1" id="KW-0732">Signal</keyword>
<accession>A0ABD1FFB0</accession>